<dbReference type="FunFam" id="3.30.830.10:FF:000073">
    <property type="entry name" value="Mitochondrial processing peptidase, beta subunit, putative"/>
    <property type="match status" value="1"/>
</dbReference>
<keyword evidence="4" id="KW-1185">Reference proteome</keyword>
<dbReference type="InterPro" id="IPR050361">
    <property type="entry name" value="MPP/UQCRC_Complex"/>
</dbReference>
<dbReference type="EMBL" id="CP009403">
    <property type="protein sequence ID" value="AIO01751.1"/>
    <property type="molecule type" value="Genomic_DNA"/>
</dbReference>
<reference evidence="3 4" key="1">
    <citation type="journal article" date="2015" name="Sci. Rep.">
        <title>The genome of Leishmania panamensis: insights into genomics of the L. (Viannia) subgenus.</title>
        <authorList>
            <person name="Llanes A."/>
            <person name="Restrepo C.M."/>
            <person name="Vecchio G.D."/>
            <person name="Anguizola F.J."/>
            <person name="Lleonart R."/>
        </authorList>
    </citation>
    <scope>NUCLEOTIDE SEQUENCE [LARGE SCALE GENOMIC DNA]</scope>
    <source>
        <strain evidence="3 4">MHOM/PA/94/PSC-1</strain>
    </source>
</reference>
<dbReference type="GO" id="GO:0005739">
    <property type="term" value="C:mitochondrion"/>
    <property type="evidence" value="ECO:0007669"/>
    <property type="project" value="TreeGrafter"/>
</dbReference>
<dbReference type="eggNOG" id="KOG0960">
    <property type="taxonomic scope" value="Eukaryota"/>
</dbReference>
<dbReference type="Pfam" id="PF00675">
    <property type="entry name" value="Peptidase_M16"/>
    <property type="match status" value="1"/>
</dbReference>
<dbReference type="PANTHER" id="PTHR11851">
    <property type="entry name" value="METALLOPROTEASE"/>
    <property type="match status" value="1"/>
</dbReference>
<dbReference type="GO" id="GO:0046872">
    <property type="term" value="F:metal ion binding"/>
    <property type="evidence" value="ECO:0007669"/>
    <property type="project" value="InterPro"/>
</dbReference>
<dbReference type="GO" id="GO:0016491">
    <property type="term" value="F:oxidoreductase activity"/>
    <property type="evidence" value="ECO:0007669"/>
    <property type="project" value="UniProtKB-KW"/>
</dbReference>
<dbReference type="InterPro" id="IPR011249">
    <property type="entry name" value="Metalloenz_LuxS/M16"/>
</dbReference>
<gene>
    <name evidence="3" type="ORF">LPMP_341250</name>
</gene>
<dbReference type="FunFam" id="3.30.830.10:FF:000050">
    <property type="entry name" value="Mitochondrial processing peptidase, beta subunit, putative"/>
    <property type="match status" value="1"/>
</dbReference>
<dbReference type="AlphaFoldDB" id="A0A088S0N5"/>
<dbReference type="OrthoDB" id="10251424at2759"/>
<dbReference type="PANTHER" id="PTHR11851:SF156">
    <property type="entry name" value="PROCESSING PEPTIDASE, BETA SUBUNIT, PUTATIVE-RELATED"/>
    <property type="match status" value="1"/>
</dbReference>
<name>A0A088S0N5_LEIPA</name>
<dbReference type="Pfam" id="PF05193">
    <property type="entry name" value="Peptidase_M16_C"/>
    <property type="match status" value="1"/>
</dbReference>
<dbReference type="VEuPathDB" id="TriTrypDB:LPAL13_340018500"/>
<evidence type="ECO:0000259" key="1">
    <source>
        <dbReference type="Pfam" id="PF00675"/>
    </source>
</evidence>
<sequence length="490" mass="54410">MSVSFSTLVQRARPASNHATSAAFRDVLSKIPPTNVSTLGNGVRVACEENPLSKLATVGVWMDAGSRYEPAAYAGTARVLEKCGFLGTTNQTGEQIAKAVDELGGQLEVNVGREHTYLYMKVTKENTDRAVGLLADVARNARMGDADIVKARAMVLQDQQLFEERPDDIVMDNLHRCAFDSTPYGVGTPLYGTEEGVKKVTADQMRDYRASTLAANRLVVVGSGGVDHTVLEKAAKSYFGDLSKAPEKACMVMPESRYVGGEYRLWNLRYKTVNVAWAFETCGAACEDNIPLALACEIPGSFHRSQHELGQHAMHRVLKTFSSLDHSTPTNTHFNEKSIETANPFLQSYKDVGLCGMYVVGRQAMGGPGDGGVIVEVLQYTIAEWCRIAQKMLHDNELAQAKVNMKAQLLFNMDGSANSAKDIGRQVLHYGRRVPLTEMYDRIDDTTGTNIQEVLQHYFYGRKPVYSYLGYISAIPNYDWTQHWTYKYWY</sequence>
<organism evidence="3 4">
    <name type="scientific">Leishmania panamensis</name>
    <dbReference type="NCBI Taxonomy" id="5679"/>
    <lineage>
        <taxon>Eukaryota</taxon>
        <taxon>Discoba</taxon>
        <taxon>Euglenozoa</taxon>
        <taxon>Kinetoplastea</taxon>
        <taxon>Metakinetoplastina</taxon>
        <taxon>Trypanosomatida</taxon>
        <taxon>Trypanosomatidae</taxon>
        <taxon>Leishmaniinae</taxon>
        <taxon>Leishmania</taxon>
        <taxon>Leishmania guyanensis species complex</taxon>
    </lineage>
</organism>
<dbReference type="GeneID" id="22578630"/>
<dbReference type="KEGG" id="lpan:LPMP_341250"/>
<feature type="domain" description="Peptidase M16 N-terminal" evidence="1">
    <location>
        <begin position="44"/>
        <end position="185"/>
    </location>
</feature>
<dbReference type="InterPro" id="IPR011765">
    <property type="entry name" value="Pept_M16_N"/>
</dbReference>
<proteinExistence type="predicted"/>
<dbReference type="Gene3D" id="3.30.830.10">
    <property type="entry name" value="Metalloenzyme, LuxS/M16 peptidase-like"/>
    <property type="match status" value="2"/>
</dbReference>
<evidence type="ECO:0000313" key="4">
    <source>
        <dbReference type="Proteomes" id="UP000063063"/>
    </source>
</evidence>
<evidence type="ECO:0000259" key="2">
    <source>
        <dbReference type="Pfam" id="PF05193"/>
    </source>
</evidence>
<feature type="domain" description="Peptidase M16 C-terminal" evidence="2">
    <location>
        <begin position="199"/>
        <end position="402"/>
    </location>
</feature>
<protein>
    <submittedName>
        <fullName evidence="3">Mitochondrial processing peptidase, beta subunit, putative</fullName>
    </submittedName>
</protein>
<dbReference type="Proteomes" id="UP000063063">
    <property type="component" value="Chromosome 34"/>
</dbReference>
<dbReference type="RefSeq" id="XP_010702551.1">
    <property type="nucleotide sequence ID" value="XM_010704249.1"/>
</dbReference>
<dbReference type="VEuPathDB" id="TriTrypDB:LPMP_341250"/>
<dbReference type="InterPro" id="IPR007863">
    <property type="entry name" value="Peptidase_M16_C"/>
</dbReference>
<dbReference type="SUPFAM" id="SSF63411">
    <property type="entry name" value="LuxS/MPP-like metallohydrolase"/>
    <property type="match status" value="2"/>
</dbReference>
<accession>A0A088S0N5</accession>
<evidence type="ECO:0000313" key="3">
    <source>
        <dbReference type="EMBL" id="AIO01751.1"/>
    </source>
</evidence>